<keyword evidence="2" id="KW-0812">Transmembrane</keyword>
<dbReference type="PROSITE" id="PS51910">
    <property type="entry name" value="GH18_2"/>
    <property type="match status" value="1"/>
</dbReference>
<dbReference type="Proteomes" id="UP000821866">
    <property type="component" value="Chromosome 7"/>
</dbReference>
<proteinExistence type="predicted"/>
<dbReference type="Gene3D" id="3.20.20.80">
    <property type="entry name" value="Glycosidases"/>
    <property type="match status" value="1"/>
</dbReference>
<feature type="compositionally biased region" description="Basic and acidic residues" evidence="1">
    <location>
        <begin position="44"/>
        <end position="56"/>
    </location>
</feature>
<accession>A0A9J6DGZ7</accession>
<dbReference type="Gene3D" id="3.10.50.10">
    <property type="match status" value="1"/>
</dbReference>
<dbReference type="VEuPathDB" id="VectorBase:LOC119173982"/>
<dbReference type="AlphaFoldDB" id="A0A9J6DGZ7"/>
<dbReference type="InterPro" id="IPR050314">
    <property type="entry name" value="Glycosyl_Hydrlase_18"/>
</dbReference>
<dbReference type="GO" id="GO:0005975">
    <property type="term" value="P:carbohydrate metabolic process"/>
    <property type="evidence" value="ECO:0007669"/>
    <property type="project" value="InterPro"/>
</dbReference>
<dbReference type="PANTHER" id="PTHR11177">
    <property type="entry name" value="CHITINASE"/>
    <property type="match status" value="1"/>
</dbReference>
<dbReference type="GO" id="GO:0008061">
    <property type="term" value="F:chitin binding"/>
    <property type="evidence" value="ECO:0007669"/>
    <property type="project" value="InterPro"/>
</dbReference>
<dbReference type="InterPro" id="IPR011583">
    <property type="entry name" value="Chitinase_II/V-like_cat"/>
</dbReference>
<keyword evidence="2" id="KW-0472">Membrane</keyword>
<dbReference type="InterPro" id="IPR029070">
    <property type="entry name" value="Chitinase_insertion_sf"/>
</dbReference>
<gene>
    <name evidence="4" type="ORF">HPB51_014485</name>
</gene>
<evidence type="ECO:0000256" key="1">
    <source>
        <dbReference type="SAM" id="MobiDB-lite"/>
    </source>
</evidence>
<feature type="region of interest" description="Disordered" evidence="1">
    <location>
        <begin position="1"/>
        <end position="57"/>
    </location>
</feature>
<feature type="transmembrane region" description="Helical" evidence="2">
    <location>
        <begin position="151"/>
        <end position="172"/>
    </location>
</feature>
<dbReference type="PANTHER" id="PTHR11177:SF144">
    <property type="entry name" value="CHITINASE 5"/>
    <property type="match status" value="1"/>
</dbReference>
<evidence type="ECO:0000256" key="2">
    <source>
        <dbReference type="SAM" id="Phobius"/>
    </source>
</evidence>
<comment type="caution">
    <text evidence="4">The sequence shown here is derived from an EMBL/GenBank/DDBJ whole genome shotgun (WGS) entry which is preliminary data.</text>
</comment>
<sequence>MPRRHHRILPKRTRGRLHVESSHADTTTVPETDVYDFDNSSDSSHCRAGDGDDDVLRSQPTTIDSQFTTEATLGTHDPPQRRVMELESQLEDSADQPGTVHSEGYSARLARLAATLREQLHLRPRVHNVRPTVLSRRDRLVSFARRNNTNLFTTCVAVTTVLLLLPLCVLYYKAGTMAAGMHQKGMLFPNGSLSISIQRGFDPATCKDFHPLVDGSSVHASPPSVDTEGFVPYRTRVVSTNPIFCVYQHDVFLRFPKLHYRVVDVPGAFCTHFIYHAAGVTADGSIYSKDPTFDETYQAGTARGFRQAAELKGVYTHLKVLLALGGGPDERDTFQFSSVTGLLNRTRTFADKAYWWLVNRGFDGLHLDWRQPGGHCGSPGDKQNFLVLIETLRERFGLRYIITVGVPYQEEYRHRGYHLPGIADQADFLLATTHGFHDASEKYAQCPSPYTTPNSPTMHEVMRALKYEVPREHRQRLCFSVSLMGHRWTLRSSGSFHAGSAASRAGPAAGDSQARGVLEYPLVCQYLLRDSVDPDGMCSYAVRFRDWVAYEGVQSLPIKLSRMRRDMGTPGLCVAVWDLAFDDFRGDCGNSRSPLLRAIHRALSSRKVFVIPRGTAAGK</sequence>
<keyword evidence="5" id="KW-1185">Reference proteome</keyword>
<dbReference type="Pfam" id="PF00704">
    <property type="entry name" value="Glyco_hydro_18"/>
    <property type="match status" value="1"/>
</dbReference>
<dbReference type="GO" id="GO:0004568">
    <property type="term" value="F:chitinase activity"/>
    <property type="evidence" value="ECO:0007669"/>
    <property type="project" value="TreeGrafter"/>
</dbReference>
<organism evidence="4 5">
    <name type="scientific">Rhipicephalus microplus</name>
    <name type="common">Cattle tick</name>
    <name type="synonym">Boophilus microplus</name>
    <dbReference type="NCBI Taxonomy" id="6941"/>
    <lineage>
        <taxon>Eukaryota</taxon>
        <taxon>Metazoa</taxon>
        <taxon>Ecdysozoa</taxon>
        <taxon>Arthropoda</taxon>
        <taxon>Chelicerata</taxon>
        <taxon>Arachnida</taxon>
        <taxon>Acari</taxon>
        <taxon>Parasitiformes</taxon>
        <taxon>Ixodida</taxon>
        <taxon>Ixodoidea</taxon>
        <taxon>Ixodidae</taxon>
        <taxon>Rhipicephalinae</taxon>
        <taxon>Rhipicephalus</taxon>
        <taxon>Boophilus</taxon>
    </lineage>
</organism>
<evidence type="ECO:0000313" key="4">
    <source>
        <dbReference type="EMBL" id="KAH8021291.1"/>
    </source>
</evidence>
<dbReference type="GO" id="GO:0005576">
    <property type="term" value="C:extracellular region"/>
    <property type="evidence" value="ECO:0007669"/>
    <property type="project" value="TreeGrafter"/>
</dbReference>
<evidence type="ECO:0000313" key="5">
    <source>
        <dbReference type="Proteomes" id="UP000821866"/>
    </source>
</evidence>
<name>A0A9J6DGZ7_RHIMP</name>
<reference evidence="4" key="1">
    <citation type="journal article" date="2020" name="Cell">
        <title>Large-Scale Comparative Analyses of Tick Genomes Elucidate Their Genetic Diversity and Vector Capacities.</title>
        <authorList>
            <consortium name="Tick Genome and Microbiome Consortium (TIGMIC)"/>
            <person name="Jia N."/>
            <person name="Wang J."/>
            <person name="Shi W."/>
            <person name="Du L."/>
            <person name="Sun Y."/>
            <person name="Zhan W."/>
            <person name="Jiang J.F."/>
            <person name="Wang Q."/>
            <person name="Zhang B."/>
            <person name="Ji P."/>
            <person name="Bell-Sakyi L."/>
            <person name="Cui X.M."/>
            <person name="Yuan T.T."/>
            <person name="Jiang B.G."/>
            <person name="Yang W.F."/>
            <person name="Lam T.T."/>
            <person name="Chang Q.C."/>
            <person name="Ding S.J."/>
            <person name="Wang X.J."/>
            <person name="Zhu J.G."/>
            <person name="Ruan X.D."/>
            <person name="Zhao L."/>
            <person name="Wei J.T."/>
            <person name="Ye R.Z."/>
            <person name="Que T.C."/>
            <person name="Du C.H."/>
            <person name="Zhou Y.H."/>
            <person name="Cheng J.X."/>
            <person name="Dai P.F."/>
            <person name="Guo W.B."/>
            <person name="Han X.H."/>
            <person name="Huang E.J."/>
            <person name="Li L.F."/>
            <person name="Wei W."/>
            <person name="Gao Y.C."/>
            <person name="Liu J.Z."/>
            <person name="Shao H.Z."/>
            <person name="Wang X."/>
            <person name="Wang C.C."/>
            <person name="Yang T.C."/>
            <person name="Huo Q.B."/>
            <person name="Li W."/>
            <person name="Chen H.Y."/>
            <person name="Chen S.E."/>
            <person name="Zhou L.G."/>
            <person name="Ni X.B."/>
            <person name="Tian J.H."/>
            <person name="Sheng Y."/>
            <person name="Liu T."/>
            <person name="Pan Y.S."/>
            <person name="Xia L.Y."/>
            <person name="Li J."/>
            <person name="Zhao F."/>
            <person name="Cao W.C."/>
        </authorList>
    </citation>
    <scope>NUCLEOTIDE SEQUENCE</scope>
    <source>
        <strain evidence="4">Rmic-2018</strain>
    </source>
</reference>
<dbReference type="InterPro" id="IPR017853">
    <property type="entry name" value="GH"/>
</dbReference>
<dbReference type="EMBL" id="JABSTU010000009">
    <property type="protein sequence ID" value="KAH8021291.1"/>
    <property type="molecule type" value="Genomic_DNA"/>
</dbReference>
<keyword evidence="2" id="KW-1133">Transmembrane helix</keyword>
<dbReference type="InterPro" id="IPR001223">
    <property type="entry name" value="Glyco_hydro18_cat"/>
</dbReference>
<dbReference type="SUPFAM" id="SSF51445">
    <property type="entry name" value="(Trans)glycosidases"/>
    <property type="match status" value="1"/>
</dbReference>
<evidence type="ECO:0000259" key="3">
    <source>
        <dbReference type="PROSITE" id="PS51910"/>
    </source>
</evidence>
<feature type="compositionally biased region" description="Basic residues" evidence="1">
    <location>
        <begin position="1"/>
        <end position="16"/>
    </location>
</feature>
<feature type="domain" description="GH18" evidence="3">
    <location>
        <begin position="242"/>
        <end position="606"/>
    </location>
</feature>
<reference evidence="4" key="2">
    <citation type="submission" date="2021-09" db="EMBL/GenBank/DDBJ databases">
        <authorList>
            <person name="Jia N."/>
            <person name="Wang J."/>
            <person name="Shi W."/>
            <person name="Du L."/>
            <person name="Sun Y."/>
            <person name="Zhan W."/>
            <person name="Jiang J."/>
            <person name="Wang Q."/>
            <person name="Zhang B."/>
            <person name="Ji P."/>
            <person name="Sakyi L.B."/>
            <person name="Cui X."/>
            <person name="Yuan T."/>
            <person name="Jiang B."/>
            <person name="Yang W."/>
            <person name="Lam T.T.-Y."/>
            <person name="Chang Q."/>
            <person name="Ding S."/>
            <person name="Wang X."/>
            <person name="Zhu J."/>
            <person name="Ruan X."/>
            <person name="Zhao L."/>
            <person name="Wei J."/>
            <person name="Que T."/>
            <person name="Du C."/>
            <person name="Cheng J."/>
            <person name="Dai P."/>
            <person name="Han X."/>
            <person name="Huang E."/>
            <person name="Gao Y."/>
            <person name="Liu J."/>
            <person name="Shao H."/>
            <person name="Ye R."/>
            <person name="Li L."/>
            <person name="Wei W."/>
            <person name="Wang X."/>
            <person name="Wang C."/>
            <person name="Huo Q."/>
            <person name="Li W."/>
            <person name="Guo W."/>
            <person name="Chen H."/>
            <person name="Chen S."/>
            <person name="Zhou L."/>
            <person name="Zhou L."/>
            <person name="Ni X."/>
            <person name="Tian J."/>
            <person name="Zhou Y."/>
            <person name="Sheng Y."/>
            <person name="Liu T."/>
            <person name="Pan Y."/>
            <person name="Xia L."/>
            <person name="Li J."/>
            <person name="Zhao F."/>
            <person name="Cao W."/>
        </authorList>
    </citation>
    <scope>NUCLEOTIDE SEQUENCE</scope>
    <source>
        <strain evidence="4">Rmic-2018</strain>
        <tissue evidence="4">Larvae</tissue>
    </source>
</reference>
<protein>
    <recommendedName>
        <fullName evidence="3">GH18 domain-containing protein</fullName>
    </recommendedName>
</protein>
<dbReference type="GO" id="GO:0006032">
    <property type="term" value="P:chitin catabolic process"/>
    <property type="evidence" value="ECO:0007669"/>
    <property type="project" value="TreeGrafter"/>
</dbReference>
<dbReference type="SMART" id="SM00636">
    <property type="entry name" value="Glyco_18"/>
    <property type="match status" value="1"/>
</dbReference>